<dbReference type="SUPFAM" id="SSF56112">
    <property type="entry name" value="Protein kinase-like (PK-like)"/>
    <property type="match status" value="1"/>
</dbReference>
<accession>A0A4E0RTI9</accession>
<dbReference type="Gene3D" id="3.90.1200.10">
    <property type="match status" value="1"/>
</dbReference>
<sequence length="427" mass="49148">MQRPTCFTLKFRLNRLDSPMAREIANLTGDQQRHTFDSDIVFPLALDLFVDGPNDVSSMEKLTYAIFPFLVGSKLKIKVFDDGNSNQLLLVSCAQQDENIFRFLIRINGVVTDSMVNRDLELSCLLALFKLRGTPEVYCTFNNGICYSFVNGISMVTSDLFHAEYKWLICDELAHFHSLPMYDVLSRSVTIRAHSKGSRMNDNPVAFQRLRDWVGNLPDHMADAQRNDEYHSIFPTAEYLLREANFLEDALSDATSPVVFCHNDILASNIILSEDKDKVTFIDYEFCGFNHAAFEIGNHFCEYAGIEPVDYTNYPSLTFQREWIAYYLKRIRYYRKQSRNSSHSPNWEISGNHHSVNGDCAYPKSEEVERWLKEVNYFALVAHLTWGVWAAIRASNGPQDFDFLALAFARIQEYERIKPLIVSQFSG</sequence>
<evidence type="ECO:0000313" key="6">
    <source>
        <dbReference type="EMBL" id="THD24688.1"/>
    </source>
</evidence>
<comment type="similarity">
    <text evidence="4">Belongs to the choline/ethanolamine kinase family.</text>
</comment>
<evidence type="ECO:0000256" key="1">
    <source>
        <dbReference type="ARBA" id="ARBA00023209"/>
    </source>
</evidence>
<dbReference type="EC" id="2.7.1.82" evidence="5"/>
<dbReference type="PANTHER" id="PTHR22603">
    <property type="entry name" value="CHOLINE/ETHANOALAMINE KINASE"/>
    <property type="match status" value="1"/>
</dbReference>
<comment type="pathway">
    <text evidence="3">Phospholipid metabolism; phosphatidylethanolamine biosynthesis; phosphatidylethanolamine from ethanolamine: step 1/3.</text>
</comment>
<evidence type="ECO:0000313" key="7">
    <source>
        <dbReference type="Proteomes" id="UP000230066"/>
    </source>
</evidence>
<dbReference type="AlphaFoldDB" id="A0A4E0RTI9"/>
<gene>
    <name evidence="6" type="ORF">D915_004333</name>
</gene>
<dbReference type="Proteomes" id="UP000230066">
    <property type="component" value="Unassembled WGS sequence"/>
</dbReference>
<keyword evidence="1" id="KW-0443">Lipid metabolism</keyword>
<dbReference type="InterPro" id="IPR011009">
    <property type="entry name" value="Kinase-like_dom_sf"/>
</dbReference>
<evidence type="ECO:0000256" key="3">
    <source>
        <dbReference type="ARBA" id="ARBA00037883"/>
    </source>
</evidence>
<evidence type="ECO:0000256" key="2">
    <source>
        <dbReference type="ARBA" id="ARBA00023264"/>
    </source>
</evidence>
<proteinExistence type="inferred from homology"/>
<evidence type="ECO:0000256" key="5">
    <source>
        <dbReference type="ARBA" id="ARBA00038874"/>
    </source>
</evidence>
<evidence type="ECO:0000256" key="4">
    <source>
        <dbReference type="ARBA" id="ARBA00038211"/>
    </source>
</evidence>
<dbReference type="Gene3D" id="3.30.200.20">
    <property type="entry name" value="Phosphorylase Kinase, domain 1"/>
    <property type="match status" value="1"/>
</dbReference>
<dbReference type="GO" id="GO:0006646">
    <property type="term" value="P:phosphatidylethanolamine biosynthetic process"/>
    <property type="evidence" value="ECO:0007669"/>
    <property type="project" value="TreeGrafter"/>
</dbReference>
<dbReference type="PANTHER" id="PTHR22603:SF66">
    <property type="entry name" value="ETHANOLAMINE KINASE"/>
    <property type="match status" value="1"/>
</dbReference>
<organism evidence="6 7">
    <name type="scientific">Fasciola hepatica</name>
    <name type="common">Liver fluke</name>
    <dbReference type="NCBI Taxonomy" id="6192"/>
    <lineage>
        <taxon>Eukaryota</taxon>
        <taxon>Metazoa</taxon>
        <taxon>Spiralia</taxon>
        <taxon>Lophotrochozoa</taxon>
        <taxon>Platyhelminthes</taxon>
        <taxon>Trematoda</taxon>
        <taxon>Digenea</taxon>
        <taxon>Plagiorchiida</taxon>
        <taxon>Echinostomata</taxon>
        <taxon>Echinostomatoidea</taxon>
        <taxon>Fasciolidae</taxon>
        <taxon>Fasciola</taxon>
    </lineage>
</organism>
<keyword evidence="2" id="KW-1208">Phospholipid metabolism</keyword>
<keyword evidence="1" id="KW-0594">Phospholipid biosynthesis</keyword>
<dbReference type="GO" id="GO:0004305">
    <property type="term" value="F:ethanolamine kinase activity"/>
    <property type="evidence" value="ECO:0007669"/>
    <property type="project" value="UniProtKB-EC"/>
</dbReference>
<dbReference type="EMBL" id="JXXN02001475">
    <property type="protein sequence ID" value="THD24688.1"/>
    <property type="molecule type" value="Genomic_DNA"/>
</dbReference>
<comment type="caution">
    <text evidence="6">The sequence shown here is derived from an EMBL/GenBank/DDBJ whole genome shotgun (WGS) entry which is preliminary data.</text>
</comment>
<keyword evidence="7" id="KW-1185">Reference proteome</keyword>
<name>A0A4E0RTI9_FASHE</name>
<keyword evidence="1" id="KW-0444">Lipid biosynthesis</keyword>
<protein>
    <recommendedName>
        <fullName evidence="5">ethanolamine kinase</fullName>
        <ecNumber evidence="5">2.7.1.82</ecNumber>
    </recommendedName>
</protein>
<dbReference type="GO" id="GO:0005737">
    <property type="term" value="C:cytoplasm"/>
    <property type="evidence" value="ECO:0007669"/>
    <property type="project" value="TreeGrafter"/>
</dbReference>
<dbReference type="Pfam" id="PF01633">
    <property type="entry name" value="Choline_kinase"/>
    <property type="match status" value="1"/>
</dbReference>
<reference evidence="6" key="1">
    <citation type="submission" date="2019-03" db="EMBL/GenBank/DDBJ databases">
        <title>Improved annotation for the trematode Fasciola hepatica.</title>
        <authorList>
            <person name="Choi Y.-J."/>
            <person name="Martin J."/>
            <person name="Mitreva M."/>
        </authorList>
    </citation>
    <scope>NUCLEOTIDE SEQUENCE [LARGE SCALE GENOMIC DNA]</scope>
</reference>